<proteinExistence type="predicted"/>
<dbReference type="KEGG" id="lfp:Y981_05460"/>
<name>A0A059XYW8_9BACT</name>
<dbReference type="InterPro" id="IPR041796">
    <property type="entry name" value="Mre11_N"/>
</dbReference>
<dbReference type="InterPro" id="IPR029052">
    <property type="entry name" value="Metallo-depent_PP-like"/>
</dbReference>
<reference evidence="4" key="1">
    <citation type="submission" date="2014-02" db="EMBL/GenBank/DDBJ databases">
        <title>Complete genome sequence and comparative genomic analysis of the nitrogen-fixing bacterium Leptospirillum ferriphilum YSK.</title>
        <authorList>
            <person name="Guo X."/>
            <person name="Yin H."/>
            <person name="Liang Y."/>
            <person name="Hu Q."/>
            <person name="Ma L."/>
            <person name="Xiao Y."/>
            <person name="Zhang X."/>
            <person name="Qiu G."/>
            <person name="Liu X."/>
        </authorList>
    </citation>
    <scope>NUCLEOTIDE SEQUENCE [LARGE SCALE GENOMIC DNA]</scope>
    <source>
        <strain evidence="4">YSK</strain>
    </source>
</reference>
<evidence type="ECO:0000259" key="2">
    <source>
        <dbReference type="Pfam" id="PF00149"/>
    </source>
</evidence>
<dbReference type="GO" id="GO:0016787">
    <property type="term" value="F:hydrolase activity"/>
    <property type="evidence" value="ECO:0007669"/>
    <property type="project" value="UniProtKB-KW"/>
</dbReference>
<dbReference type="PIRSF" id="PIRSF033091">
    <property type="entry name" value="Pesterase_YhaO"/>
    <property type="match status" value="1"/>
</dbReference>
<dbReference type="InterPro" id="IPR050535">
    <property type="entry name" value="DNA_Repair-Maintenance_Comp"/>
</dbReference>
<organism evidence="3 4">
    <name type="scientific">Leptospirillum ferriphilum YSK</name>
    <dbReference type="NCBI Taxonomy" id="1441628"/>
    <lineage>
        <taxon>Bacteria</taxon>
        <taxon>Pseudomonadati</taxon>
        <taxon>Nitrospirota</taxon>
        <taxon>Nitrospiria</taxon>
        <taxon>Nitrospirales</taxon>
        <taxon>Nitrospiraceae</taxon>
        <taxon>Leptospirillum</taxon>
    </lineage>
</organism>
<dbReference type="HOGENOM" id="CLU_026621_4_0_0"/>
<keyword evidence="4" id="KW-1185">Reference proteome</keyword>
<dbReference type="Gene3D" id="3.60.21.10">
    <property type="match status" value="1"/>
</dbReference>
<dbReference type="CDD" id="cd00840">
    <property type="entry name" value="MPP_Mre11_N"/>
    <property type="match status" value="1"/>
</dbReference>
<keyword evidence="1" id="KW-0378">Hydrolase</keyword>
<accession>A0A059XYW8</accession>
<dbReference type="EMBL" id="CP007243">
    <property type="protein sequence ID" value="AIA30417.1"/>
    <property type="molecule type" value="Genomic_DNA"/>
</dbReference>
<dbReference type="Proteomes" id="UP000027059">
    <property type="component" value="Chromosome"/>
</dbReference>
<evidence type="ECO:0000313" key="3">
    <source>
        <dbReference type="EMBL" id="AIA30417.1"/>
    </source>
</evidence>
<feature type="domain" description="Calcineurin-like phosphoesterase" evidence="2">
    <location>
        <begin position="1"/>
        <end position="196"/>
    </location>
</feature>
<dbReference type="PANTHER" id="PTHR30337">
    <property type="entry name" value="COMPONENT OF ATP-DEPENDENT DSDNA EXONUCLEASE"/>
    <property type="match status" value="1"/>
</dbReference>
<sequence>MKFLHAADIHLDSPLLNLSLWEKEQVDRIRRATRDAFEGLIDLAIEQRVSFLILAGDLYDQDNPNMQIALFLRNQLKRLDKEGIRVVIARGNHDAANKITSALDLPENTTVLDSKKPQTLVFSEWDVAITGQSFREGPITENLVLSYPNATSGLFNIGVLHTSLSGSSEHDVYAPCSLNDLTSRHYQYWALGHIHKGAILSKDPWVVYPGNLQGRHAKETGPKGAVLVEFEGLSVLSADFVALDVVRWQQVPVDLSGIDSESEMVDSLRAALSGAVRESEGRPIAVRLLLTGETPLLPLLERKPDYIRQTVLELADEISENGLWIEKIKNETTFPSEKKKGTRPEQNDDLLTIMQEVANAPTSFLPFLVEELGVLRSKLPEDLKDQVGTLISERNEPSPDLSSYLESLLPRLEARLYGPED</sequence>
<gene>
    <name evidence="3" type="ORF">Y981_05460</name>
</gene>
<reference evidence="3 4" key="2">
    <citation type="journal article" date="2015" name="Biomed. Res. Int.">
        <title>Effects of Arsenite Resistance on the Growth and Functional Gene Expression of Leptospirillum ferriphilum and Acidithiobacillus thiooxidans in Pure Culture and Coculture.</title>
        <authorList>
            <person name="Jiang H."/>
            <person name="Liang Y."/>
            <person name="Yin H."/>
            <person name="Xiao Y."/>
            <person name="Guo X."/>
            <person name="Xu Y."/>
            <person name="Hu Q."/>
            <person name="Liu H."/>
            <person name="Liu X."/>
        </authorList>
    </citation>
    <scope>NUCLEOTIDE SEQUENCE [LARGE SCALE GENOMIC DNA]</scope>
    <source>
        <strain evidence="3 4">YSK</strain>
    </source>
</reference>
<dbReference type="AlphaFoldDB" id="A0A059XYW8"/>
<dbReference type="InterPro" id="IPR014576">
    <property type="entry name" value="Pesterase_YhaO"/>
</dbReference>
<dbReference type="Pfam" id="PF00149">
    <property type="entry name" value="Metallophos"/>
    <property type="match status" value="1"/>
</dbReference>
<evidence type="ECO:0000313" key="4">
    <source>
        <dbReference type="Proteomes" id="UP000027059"/>
    </source>
</evidence>
<dbReference type="SUPFAM" id="SSF56300">
    <property type="entry name" value="Metallo-dependent phosphatases"/>
    <property type="match status" value="1"/>
</dbReference>
<dbReference type="RefSeq" id="WP_038505138.1">
    <property type="nucleotide sequence ID" value="NZ_CP007243.1"/>
</dbReference>
<evidence type="ECO:0000256" key="1">
    <source>
        <dbReference type="ARBA" id="ARBA00022801"/>
    </source>
</evidence>
<protein>
    <submittedName>
        <fullName evidence="3">Metallophosphoesterase</fullName>
    </submittedName>
</protein>
<dbReference type="PANTHER" id="PTHR30337:SF7">
    <property type="entry name" value="PHOSPHOESTERASE"/>
    <property type="match status" value="1"/>
</dbReference>
<dbReference type="OrthoDB" id="9773856at2"/>
<dbReference type="InterPro" id="IPR004843">
    <property type="entry name" value="Calcineurin-like_PHP"/>
</dbReference>